<proteinExistence type="predicted"/>
<evidence type="ECO:0000256" key="4">
    <source>
        <dbReference type="ARBA" id="ARBA00022777"/>
    </source>
</evidence>
<keyword evidence="4 6" id="KW-0418">Kinase</keyword>
<dbReference type="PANTHER" id="PTHR14456:SF2">
    <property type="entry name" value="INOSITOL-PENTAKISPHOSPHATE 2-KINASE"/>
    <property type="match status" value="1"/>
</dbReference>
<evidence type="ECO:0000256" key="6">
    <source>
        <dbReference type="RuleBase" id="RU364126"/>
    </source>
</evidence>
<evidence type="ECO:0000256" key="5">
    <source>
        <dbReference type="ARBA" id="ARBA00022840"/>
    </source>
</evidence>
<reference evidence="7 9" key="2">
    <citation type="journal article" date="2018" name="Plant J.">
        <title>The Physcomitrella patens chromosome-scale assembly reveals moss genome structure and evolution.</title>
        <authorList>
            <person name="Lang D."/>
            <person name="Ullrich K.K."/>
            <person name="Murat F."/>
            <person name="Fuchs J."/>
            <person name="Jenkins J."/>
            <person name="Haas F.B."/>
            <person name="Piednoel M."/>
            <person name="Gundlach H."/>
            <person name="Van Bel M."/>
            <person name="Meyberg R."/>
            <person name="Vives C."/>
            <person name="Morata J."/>
            <person name="Symeonidi A."/>
            <person name="Hiss M."/>
            <person name="Muchero W."/>
            <person name="Kamisugi Y."/>
            <person name="Saleh O."/>
            <person name="Blanc G."/>
            <person name="Decker E.L."/>
            <person name="van Gessel N."/>
            <person name="Grimwood J."/>
            <person name="Hayes R.D."/>
            <person name="Graham S.W."/>
            <person name="Gunter L.E."/>
            <person name="McDaniel S.F."/>
            <person name="Hoernstein S.N.W."/>
            <person name="Larsson A."/>
            <person name="Li F.W."/>
            <person name="Perroud P.F."/>
            <person name="Phillips J."/>
            <person name="Ranjan P."/>
            <person name="Rokshar D.S."/>
            <person name="Rothfels C.J."/>
            <person name="Schneider L."/>
            <person name="Shu S."/>
            <person name="Stevenson D.W."/>
            <person name="Thummler F."/>
            <person name="Tillich M."/>
            <person name="Villarreal Aguilar J.C."/>
            <person name="Widiez T."/>
            <person name="Wong G.K."/>
            <person name="Wymore A."/>
            <person name="Zhang Y."/>
            <person name="Zimmer A.D."/>
            <person name="Quatrano R.S."/>
            <person name="Mayer K.F.X."/>
            <person name="Goodstein D."/>
            <person name="Casacuberta J.M."/>
            <person name="Vandepoele K."/>
            <person name="Reski R."/>
            <person name="Cuming A.C."/>
            <person name="Tuskan G.A."/>
            <person name="Maumus F."/>
            <person name="Salse J."/>
            <person name="Schmutz J."/>
            <person name="Rensing S.A."/>
        </authorList>
    </citation>
    <scope>NUCLEOTIDE SEQUENCE [LARGE SCALE GENOMIC DNA]</scope>
    <source>
        <strain evidence="8 9">cv. Gransden 2004</strain>
    </source>
</reference>
<dbReference type="PaxDb" id="3218-PP1S28_146V6.1"/>
<evidence type="ECO:0000256" key="2">
    <source>
        <dbReference type="ARBA" id="ARBA00022679"/>
    </source>
</evidence>
<dbReference type="Pfam" id="PF06090">
    <property type="entry name" value="Ins_P5_2-kin"/>
    <property type="match status" value="1"/>
</dbReference>
<dbReference type="Gramene" id="Pp3c1_36100V3.1">
    <property type="protein sequence ID" value="Pp3c1_36100V3.1"/>
    <property type="gene ID" value="Pp3c1_36100"/>
</dbReference>
<protein>
    <recommendedName>
        <fullName evidence="1 6">Inositol-pentakisphosphate 2-kinase</fullName>
        <ecNumber evidence="1 6">2.7.1.158</ecNumber>
    </recommendedName>
</protein>
<dbReference type="GO" id="GO:0035299">
    <property type="term" value="F:inositol-1,3,4,5,6-pentakisphosphate 2-kinase activity"/>
    <property type="evidence" value="ECO:0000318"/>
    <property type="project" value="GO_Central"/>
</dbReference>
<comment type="catalytic activity">
    <reaction evidence="6">
        <text>1D-myo-inositol 1,3,4,5,6-pentakisphosphate + ATP = 1D-myo-inositol hexakisphosphate + ADP + H(+)</text>
        <dbReference type="Rhea" id="RHEA:20313"/>
        <dbReference type="ChEBI" id="CHEBI:15378"/>
        <dbReference type="ChEBI" id="CHEBI:30616"/>
        <dbReference type="ChEBI" id="CHEBI:57733"/>
        <dbReference type="ChEBI" id="CHEBI:58130"/>
        <dbReference type="ChEBI" id="CHEBI:456216"/>
        <dbReference type="EC" id="2.7.1.158"/>
    </reaction>
</comment>
<comment type="domain">
    <text evidence="6">The EXKPK motif is conserved in inositol-pentakisphosphate 2-kinases of both family 1 and 2.</text>
</comment>
<dbReference type="InterPro" id="IPR043001">
    <property type="entry name" value="IP5_2-K_N_lobe"/>
</dbReference>
<sequence>MVSISNTGSENGFVGTDSADKPHFQVVRGMKLCEEDAEDWSYRGEGAANIVLAYDGEKPSFVGRVLRIRKASRNPSGLIDNGTQNQVKKDAKPVLTEHEIKLWREWPSMCEATTSAALAHAYACEIMQPLLGKDHIDAGMLVFLTTGFLEAVSKEVNANQPEWRRKDAQMDMTGGLALMIADHSSFPALRSSARDLPQTITVELKPKWGFLPTAATISDKNNVKRHVPRFTMLQHLKLQQGKAKAISKYSPLDLFSGSDERIIKALVDLFETPQNNVRVFLEGEQVFGAPADGQSIDEEVSSLEEKLAAVSVAPEGERVSVFQRLVASALNKSKALDQLLRVQKLDTYDIEGAILAYDKFMEMADNADADDSSEAVSTSSENGKSINGSCFTRIDNLALEAEGELKNRDKEWIKSLTWEQSCCVVRNFLIAGTAKDCGLMLTLRPLHNRQGKAFPVPSAPIVACPTTGQQYIFKVAFLDLDPKRLKKMPFYHSLDQQIVDTYKASLT</sequence>
<dbReference type="Gramene" id="Pp3c1_36100V3.2">
    <property type="protein sequence ID" value="Pp3c1_36100V3.2"/>
    <property type="gene ID" value="Pp3c1_36100"/>
</dbReference>
<dbReference type="FunFam" id="3.30.200.110:FF:000005">
    <property type="entry name" value="Inositol-pentakisphosphate 2-kinase"/>
    <property type="match status" value="1"/>
</dbReference>
<name>A0A2K1LB59_PHYPA</name>
<dbReference type="EnsemblPlants" id="Pp3c1_36100V3.1">
    <property type="protein sequence ID" value="Pp3c1_36100V3.1"/>
    <property type="gene ID" value="Pp3c1_36100"/>
</dbReference>
<comment type="function">
    <text evidence="6">Phosphorylates Ins(1,3,4,5,6)P5 at position 2 to form Ins(1,2,3,4,5,6)P6 (InsP6 or phytate).</text>
</comment>
<keyword evidence="2 6" id="KW-0808">Transferase</keyword>
<dbReference type="EC" id="2.7.1.158" evidence="1 6"/>
<gene>
    <name evidence="8" type="primary">LOC112287501</name>
    <name evidence="7" type="ORF">PHYPA_001676</name>
</gene>
<keyword evidence="5 6" id="KW-0067">ATP-binding</keyword>
<dbReference type="InterPro" id="IPR009286">
    <property type="entry name" value="Ins_P5_2-kin"/>
</dbReference>
<dbReference type="GO" id="GO:0032958">
    <property type="term" value="P:inositol phosphate biosynthetic process"/>
    <property type="evidence" value="ECO:0000318"/>
    <property type="project" value="GO_Central"/>
</dbReference>
<dbReference type="GO" id="GO:0005634">
    <property type="term" value="C:nucleus"/>
    <property type="evidence" value="ECO:0000318"/>
    <property type="project" value="GO_Central"/>
</dbReference>
<dbReference type="GO" id="GO:0005524">
    <property type="term" value="F:ATP binding"/>
    <property type="evidence" value="ECO:0007669"/>
    <property type="project" value="UniProtKB-KW"/>
</dbReference>
<dbReference type="OrthoDB" id="272370at2759"/>
<dbReference type="OMA" id="HRQHCIV"/>
<evidence type="ECO:0000256" key="1">
    <source>
        <dbReference type="ARBA" id="ARBA00012023"/>
    </source>
</evidence>
<reference evidence="7 9" key="1">
    <citation type="journal article" date="2008" name="Science">
        <title>The Physcomitrella genome reveals evolutionary insights into the conquest of land by plants.</title>
        <authorList>
            <person name="Rensing S."/>
            <person name="Lang D."/>
            <person name="Zimmer A."/>
            <person name="Terry A."/>
            <person name="Salamov A."/>
            <person name="Shapiro H."/>
            <person name="Nishiyama T."/>
            <person name="Perroud P.-F."/>
            <person name="Lindquist E."/>
            <person name="Kamisugi Y."/>
            <person name="Tanahashi T."/>
            <person name="Sakakibara K."/>
            <person name="Fujita T."/>
            <person name="Oishi K."/>
            <person name="Shin-I T."/>
            <person name="Kuroki Y."/>
            <person name="Toyoda A."/>
            <person name="Suzuki Y."/>
            <person name="Hashimoto A."/>
            <person name="Yamaguchi K."/>
            <person name="Sugano A."/>
            <person name="Kohara Y."/>
            <person name="Fujiyama A."/>
            <person name="Anterola A."/>
            <person name="Aoki S."/>
            <person name="Ashton N."/>
            <person name="Barbazuk W.B."/>
            <person name="Barker E."/>
            <person name="Bennetzen J."/>
            <person name="Bezanilla M."/>
            <person name="Blankenship R."/>
            <person name="Cho S.H."/>
            <person name="Dutcher S."/>
            <person name="Estelle M."/>
            <person name="Fawcett J.A."/>
            <person name="Gundlach H."/>
            <person name="Hanada K."/>
            <person name="Heyl A."/>
            <person name="Hicks K.A."/>
            <person name="Hugh J."/>
            <person name="Lohr M."/>
            <person name="Mayer K."/>
            <person name="Melkozernov A."/>
            <person name="Murata T."/>
            <person name="Nelson D."/>
            <person name="Pils B."/>
            <person name="Prigge M."/>
            <person name="Reiss B."/>
            <person name="Renner T."/>
            <person name="Rombauts S."/>
            <person name="Rushton P."/>
            <person name="Sanderfoot A."/>
            <person name="Schween G."/>
            <person name="Shiu S.-H."/>
            <person name="Stueber K."/>
            <person name="Theodoulou F.L."/>
            <person name="Tu H."/>
            <person name="Van de Peer Y."/>
            <person name="Verrier P.J."/>
            <person name="Waters E."/>
            <person name="Wood A."/>
            <person name="Yang L."/>
            <person name="Cove D."/>
            <person name="Cuming A."/>
            <person name="Hasebe M."/>
            <person name="Lucas S."/>
            <person name="Mishler D.B."/>
            <person name="Reski R."/>
            <person name="Grigoriev I."/>
            <person name="Quatrano R.S."/>
            <person name="Boore J.L."/>
        </authorList>
    </citation>
    <scope>NUCLEOTIDE SEQUENCE [LARGE SCALE GENOMIC DNA]</scope>
    <source>
        <strain evidence="8 9">cv. Gransden 2004</strain>
    </source>
</reference>
<dbReference type="AlphaFoldDB" id="A0A2K1LB59"/>
<evidence type="ECO:0000313" key="8">
    <source>
        <dbReference type="EnsemblPlants" id="Pp3c1_36100V3.1"/>
    </source>
</evidence>
<reference evidence="8" key="3">
    <citation type="submission" date="2020-12" db="UniProtKB">
        <authorList>
            <consortium name="EnsemblPlants"/>
        </authorList>
    </citation>
    <scope>IDENTIFICATION</scope>
</reference>
<dbReference type="STRING" id="3218.A0A2K1LB59"/>
<organism evidence="7">
    <name type="scientific">Physcomitrium patens</name>
    <name type="common">Spreading-leaved earth moss</name>
    <name type="synonym">Physcomitrella patens</name>
    <dbReference type="NCBI Taxonomy" id="3218"/>
    <lineage>
        <taxon>Eukaryota</taxon>
        <taxon>Viridiplantae</taxon>
        <taxon>Streptophyta</taxon>
        <taxon>Embryophyta</taxon>
        <taxon>Bryophyta</taxon>
        <taxon>Bryophytina</taxon>
        <taxon>Bryopsida</taxon>
        <taxon>Funariidae</taxon>
        <taxon>Funariales</taxon>
        <taxon>Funariaceae</taxon>
        <taxon>Physcomitrium</taxon>
    </lineage>
</organism>
<evidence type="ECO:0000256" key="3">
    <source>
        <dbReference type="ARBA" id="ARBA00022741"/>
    </source>
</evidence>
<accession>A0A2K1LB59</accession>
<dbReference type="Gene3D" id="3.30.200.110">
    <property type="entry name" value="Inositol-pentakisphosphate 2-kinase, N-lobe"/>
    <property type="match status" value="1"/>
</dbReference>
<keyword evidence="3 6" id="KW-0547">Nucleotide-binding</keyword>
<dbReference type="EMBL" id="ABEU02000001">
    <property type="protein sequence ID" value="PNR63251.1"/>
    <property type="molecule type" value="Genomic_DNA"/>
</dbReference>
<dbReference type="PANTHER" id="PTHR14456">
    <property type="entry name" value="INOSITOL POLYPHOSPHATE KINASE 1"/>
    <property type="match status" value="1"/>
</dbReference>
<dbReference type="Proteomes" id="UP000006727">
    <property type="component" value="Chromosome 1"/>
</dbReference>
<evidence type="ECO:0000313" key="7">
    <source>
        <dbReference type="EMBL" id="PNR63251.1"/>
    </source>
</evidence>
<keyword evidence="9" id="KW-1185">Reference proteome</keyword>
<evidence type="ECO:0000313" key="9">
    <source>
        <dbReference type="Proteomes" id="UP000006727"/>
    </source>
</evidence>
<dbReference type="RefSeq" id="XP_024386316.1">
    <property type="nucleotide sequence ID" value="XM_024530548.2"/>
</dbReference>
<dbReference type="GeneID" id="112287501"/>
<dbReference type="EnsemblPlants" id="Pp3c1_36100V3.2">
    <property type="protein sequence ID" value="Pp3c1_36100V3.2"/>
    <property type="gene ID" value="Pp3c1_36100"/>
</dbReference>